<evidence type="ECO:0000256" key="9">
    <source>
        <dbReference type="ARBA" id="ARBA00049152"/>
    </source>
</evidence>
<evidence type="ECO:0000256" key="5">
    <source>
        <dbReference type="ARBA" id="ARBA00022832"/>
    </source>
</evidence>
<dbReference type="Gene3D" id="3.90.226.10">
    <property type="entry name" value="2-enoyl-CoA Hydratase, Chain A, domain 1"/>
    <property type="match status" value="1"/>
</dbReference>
<comment type="subcellular location">
    <subcellularLocation>
        <location evidence="10">Cytoplasm</location>
    </subcellularLocation>
</comment>
<comment type="function">
    <text evidence="10">Component of the acetyl coenzyme A carboxylase (ACC) complex. First, biotin carboxylase catalyzes the carboxylation of biotin on its carrier protein (BCCP) and then the CO(2) group is transferred by the carboxyltransferase to acetyl-CoA to form malonyl-CoA.</text>
</comment>
<name>A0A375H1M1_9BURK</name>
<organism evidence="13 14">
    <name type="scientific">Cupriavidus neocaledonicus</name>
    <dbReference type="NCBI Taxonomy" id="1040979"/>
    <lineage>
        <taxon>Bacteria</taxon>
        <taxon>Pseudomonadati</taxon>
        <taxon>Pseudomonadota</taxon>
        <taxon>Betaproteobacteria</taxon>
        <taxon>Burkholderiales</taxon>
        <taxon>Burkholderiaceae</taxon>
        <taxon>Cupriavidus</taxon>
    </lineage>
</organism>
<sequence length="323" mass="35588">MKTTFLDFEQPIAELEAKIEELRFVQDDSAVDISEEISRLAGKSQQLTKDIYANLTPWQVAQIARHPQRPYTLDYVREIFTDFHELHGDRTFADDLSIIGGLARFNGQSCMVIGHQKGRDTKERAMRNFGMPKPEGYRKAKRLMELADKFGLPIFTFVDTPGAFPGIDAEERGQSEAIGHNLYVMAGLKVPLIATIIGEGGSGGALAIAVGDVVQMLQFATYAVISPEGCASILWKTAAKAPEAAEALGLTAHRLKALGLIDKIVSEPLGGAHRDYKAMAALLKRSLAESLRQFQGMSVKELQARRYERLLAYGKFKETGAQD</sequence>
<dbReference type="NCBIfam" id="NF041504">
    <property type="entry name" value="AccA_sub"/>
    <property type="match status" value="1"/>
</dbReference>
<keyword evidence="2 10" id="KW-0444">Lipid biosynthesis</keyword>
<dbReference type="PANTHER" id="PTHR42853:SF3">
    <property type="entry name" value="ACETYL-COENZYME A CARBOXYLASE CARBOXYL TRANSFERASE SUBUNIT ALPHA, CHLOROPLASTIC"/>
    <property type="match status" value="1"/>
</dbReference>
<evidence type="ECO:0000256" key="1">
    <source>
        <dbReference type="ARBA" id="ARBA00004956"/>
    </source>
</evidence>
<comment type="similarity">
    <text evidence="10">Belongs to the AccA family.</text>
</comment>
<dbReference type="EMBL" id="LT984806">
    <property type="protein sequence ID" value="SPD46194.1"/>
    <property type="molecule type" value="Genomic_DNA"/>
</dbReference>
<comment type="pathway">
    <text evidence="1 10">Lipid metabolism; malonyl-CoA biosynthesis; malonyl-CoA from acetyl-CoA: step 1/1.</text>
</comment>
<evidence type="ECO:0000256" key="4">
    <source>
        <dbReference type="ARBA" id="ARBA00022741"/>
    </source>
</evidence>
<evidence type="ECO:0000313" key="13">
    <source>
        <dbReference type="EMBL" id="SPD46194.1"/>
    </source>
</evidence>
<dbReference type="EMBL" id="OFTC01000030">
    <property type="protein sequence ID" value="SOZ37622.1"/>
    <property type="molecule type" value="Genomic_DNA"/>
</dbReference>
<dbReference type="Pfam" id="PF03255">
    <property type="entry name" value="ACCA"/>
    <property type="match status" value="1"/>
</dbReference>
<keyword evidence="6 10" id="KW-0067">ATP-binding</keyword>
<evidence type="ECO:0000313" key="12">
    <source>
        <dbReference type="EMBL" id="SOZ37622.1"/>
    </source>
</evidence>
<gene>
    <name evidence="10 13" type="primary">accA</name>
    <name evidence="12" type="ORF">CBM2605_A80106</name>
    <name evidence="13" type="ORF">CBM2607_11131</name>
</gene>
<dbReference type="InterPro" id="IPR011763">
    <property type="entry name" value="COA_CT_C"/>
</dbReference>
<evidence type="ECO:0000256" key="6">
    <source>
        <dbReference type="ARBA" id="ARBA00022840"/>
    </source>
</evidence>
<evidence type="ECO:0000256" key="3">
    <source>
        <dbReference type="ARBA" id="ARBA00022679"/>
    </source>
</evidence>
<dbReference type="EC" id="2.1.3.15" evidence="10"/>
<dbReference type="AlphaFoldDB" id="A0A375H1M1"/>
<evidence type="ECO:0000313" key="14">
    <source>
        <dbReference type="Proteomes" id="UP000255168"/>
    </source>
</evidence>
<keyword evidence="10" id="KW-0963">Cytoplasm</keyword>
<keyword evidence="4 10" id="KW-0547">Nucleotide-binding</keyword>
<dbReference type="GO" id="GO:0005524">
    <property type="term" value="F:ATP binding"/>
    <property type="evidence" value="ECO:0007669"/>
    <property type="project" value="UniProtKB-KW"/>
</dbReference>
<keyword evidence="13" id="KW-0436">Ligase</keyword>
<keyword evidence="3 10" id="KW-0808">Transferase</keyword>
<feature type="domain" description="CoA carboxyltransferase C-terminal" evidence="11">
    <location>
        <begin position="39"/>
        <end position="293"/>
    </location>
</feature>
<accession>A0A375H1M1</accession>
<evidence type="ECO:0000259" key="11">
    <source>
        <dbReference type="PROSITE" id="PS50989"/>
    </source>
</evidence>
<dbReference type="GO" id="GO:0006633">
    <property type="term" value="P:fatty acid biosynthetic process"/>
    <property type="evidence" value="ECO:0007669"/>
    <property type="project" value="UniProtKB-KW"/>
</dbReference>
<dbReference type="GO" id="GO:2001295">
    <property type="term" value="P:malonyl-CoA biosynthetic process"/>
    <property type="evidence" value="ECO:0007669"/>
    <property type="project" value="UniProtKB-UniRule"/>
</dbReference>
<dbReference type="NCBIfam" id="NF004344">
    <property type="entry name" value="PRK05724.1"/>
    <property type="match status" value="1"/>
</dbReference>
<comment type="catalytic activity">
    <reaction evidence="9 10">
        <text>N(6)-carboxybiotinyl-L-lysyl-[protein] + acetyl-CoA = N(6)-biotinyl-L-lysyl-[protein] + malonyl-CoA</text>
        <dbReference type="Rhea" id="RHEA:54728"/>
        <dbReference type="Rhea" id="RHEA-COMP:10505"/>
        <dbReference type="Rhea" id="RHEA-COMP:10506"/>
        <dbReference type="ChEBI" id="CHEBI:57288"/>
        <dbReference type="ChEBI" id="CHEBI:57384"/>
        <dbReference type="ChEBI" id="CHEBI:83144"/>
        <dbReference type="ChEBI" id="CHEBI:83145"/>
        <dbReference type="EC" id="2.1.3.15"/>
    </reaction>
</comment>
<dbReference type="GO" id="GO:0003989">
    <property type="term" value="F:acetyl-CoA carboxylase activity"/>
    <property type="evidence" value="ECO:0007669"/>
    <property type="project" value="InterPro"/>
</dbReference>
<dbReference type="InterPro" id="IPR001095">
    <property type="entry name" value="Acetyl_CoA_COase_a_su"/>
</dbReference>
<evidence type="ECO:0000256" key="10">
    <source>
        <dbReference type="HAMAP-Rule" id="MF_00823"/>
    </source>
</evidence>
<dbReference type="GO" id="GO:0016743">
    <property type="term" value="F:carboxyl- or carbamoyltransferase activity"/>
    <property type="evidence" value="ECO:0007669"/>
    <property type="project" value="UniProtKB-UniRule"/>
</dbReference>
<reference evidence="14 15" key="1">
    <citation type="submission" date="2018-01" db="EMBL/GenBank/DDBJ databases">
        <authorList>
            <person name="Clerissi C."/>
        </authorList>
    </citation>
    <scope>NUCLEOTIDE SEQUENCE [LARGE SCALE GENOMIC DNA]</scope>
    <source>
        <strain evidence="12">Cupriavidus taiwanensis STM 6082</strain>
        <strain evidence="13">Cupriavidus taiwanensis STM 6160</strain>
    </source>
</reference>
<dbReference type="NCBIfam" id="TIGR00513">
    <property type="entry name" value="accA"/>
    <property type="match status" value="1"/>
</dbReference>
<evidence type="ECO:0000256" key="8">
    <source>
        <dbReference type="ARBA" id="ARBA00023160"/>
    </source>
</evidence>
<protein>
    <recommendedName>
        <fullName evidence="10">Acetyl-coenzyme A carboxylase carboxyl transferase subunit alpha</fullName>
        <shortName evidence="10">ACCase subunit alpha</shortName>
        <shortName evidence="10">Acetyl-CoA carboxylase carboxyltransferase subunit alpha</shortName>
        <ecNumber evidence="10">2.1.3.15</ecNumber>
    </recommendedName>
</protein>
<evidence type="ECO:0000313" key="15">
    <source>
        <dbReference type="Proteomes" id="UP000256710"/>
    </source>
</evidence>
<keyword evidence="7 10" id="KW-0443">Lipid metabolism</keyword>
<dbReference type="Proteomes" id="UP000256710">
    <property type="component" value="Unassembled WGS sequence"/>
</dbReference>
<keyword evidence="15" id="KW-1185">Reference proteome</keyword>
<evidence type="ECO:0000256" key="2">
    <source>
        <dbReference type="ARBA" id="ARBA00022516"/>
    </source>
</evidence>
<dbReference type="HAMAP" id="MF_00823">
    <property type="entry name" value="AcetylCoA_CT_alpha"/>
    <property type="match status" value="1"/>
</dbReference>
<dbReference type="PROSITE" id="PS50989">
    <property type="entry name" value="COA_CT_CTER"/>
    <property type="match status" value="1"/>
</dbReference>
<comment type="subunit">
    <text evidence="10">Acetyl-CoA carboxylase is a heterohexamer composed of biotin carboxyl carrier protein (AccB), biotin carboxylase (AccC) and two subunits each of ACCase subunit alpha (AccA) and ACCase subunit beta (AccD).</text>
</comment>
<keyword evidence="8 10" id="KW-0275">Fatty acid biosynthesis</keyword>
<dbReference type="InterPro" id="IPR029045">
    <property type="entry name" value="ClpP/crotonase-like_dom_sf"/>
</dbReference>
<evidence type="ECO:0000256" key="7">
    <source>
        <dbReference type="ARBA" id="ARBA00023098"/>
    </source>
</evidence>
<dbReference type="SUPFAM" id="SSF52096">
    <property type="entry name" value="ClpP/crotonase"/>
    <property type="match status" value="1"/>
</dbReference>
<dbReference type="PRINTS" id="PR01069">
    <property type="entry name" value="ACCCTRFRASEA"/>
</dbReference>
<dbReference type="Proteomes" id="UP000255168">
    <property type="component" value="Chromosome I"/>
</dbReference>
<dbReference type="UniPathway" id="UPA00655">
    <property type="reaction ID" value="UER00711"/>
</dbReference>
<keyword evidence="5 10" id="KW-0276">Fatty acid metabolism</keyword>
<dbReference type="RefSeq" id="WP_018006856.1">
    <property type="nucleotide sequence ID" value="NZ_AQUR01000100.1"/>
</dbReference>
<proteinExistence type="inferred from homology"/>
<dbReference type="GO" id="GO:0009317">
    <property type="term" value="C:acetyl-CoA carboxylase complex"/>
    <property type="evidence" value="ECO:0007669"/>
    <property type="project" value="InterPro"/>
</dbReference>
<dbReference type="PANTHER" id="PTHR42853">
    <property type="entry name" value="ACETYL-COENZYME A CARBOXYLASE CARBOXYL TRANSFERASE SUBUNIT ALPHA"/>
    <property type="match status" value="1"/>
</dbReference>